<comment type="caution">
    <text evidence="1">The sequence shown here is derived from an EMBL/GenBank/DDBJ whole genome shotgun (WGS) entry which is preliminary data.</text>
</comment>
<evidence type="ECO:0000313" key="2">
    <source>
        <dbReference type="Proteomes" id="UP001056436"/>
    </source>
</evidence>
<name>A0A9P9X172_9PEZI</name>
<accession>A0A9P9X172</accession>
<dbReference type="Proteomes" id="UP001056436">
    <property type="component" value="Unassembled WGS sequence"/>
</dbReference>
<organism evidence="1 2">
    <name type="scientific">Colletotrichum abscissum</name>
    <dbReference type="NCBI Taxonomy" id="1671311"/>
    <lineage>
        <taxon>Eukaryota</taxon>
        <taxon>Fungi</taxon>
        <taxon>Dikarya</taxon>
        <taxon>Ascomycota</taxon>
        <taxon>Pezizomycotina</taxon>
        <taxon>Sordariomycetes</taxon>
        <taxon>Hypocreomycetidae</taxon>
        <taxon>Glomerellales</taxon>
        <taxon>Glomerellaceae</taxon>
        <taxon>Colletotrichum</taxon>
        <taxon>Colletotrichum acutatum species complex</taxon>
    </lineage>
</organism>
<proteinExistence type="predicted"/>
<gene>
    <name evidence="1" type="ORF">CABS02_14447</name>
</gene>
<protein>
    <submittedName>
        <fullName evidence="1">Fungal specific transcription factor domain-containing protein</fullName>
    </submittedName>
</protein>
<sequence length="184" mass="19638">MTESMDRAITPGDVRAAALTYLSVLEKQYPDSFVVGGSTKFSENGGVSFETNRDPVVMRAARALCGGSCETWNCSELVFAVLGHISLWKEKGLEGQVLSPVDLNTARIRLFGEGVPSKPVTYALLRKLLSGRDLLRVTALSAVRPSTVQSPGITSWLLAHQIVNNCSAARVTLPGLPSAAGVSY</sequence>
<evidence type="ECO:0000313" key="1">
    <source>
        <dbReference type="EMBL" id="KAI3530644.1"/>
    </source>
</evidence>
<reference evidence="1" key="1">
    <citation type="submission" date="2019-01" db="EMBL/GenBank/DDBJ databases">
        <title>Colletotrichum abscissum LGMF1257.</title>
        <authorList>
            <person name="Baroncelli R."/>
        </authorList>
    </citation>
    <scope>NUCLEOTIDE SEQUENCE</scope>
    <source>
        <strain evidence="1">Ca142</strain>
    </source>
</reference>
<dbReference type="EMBL" id="SDAQ01000200">
    <property type="protein sequence ID" value="KAI3530644.1"/>
    <property type="molecule type" value="Genomic_DNA"/>
</dbReference>
<dbReference type="AlphaFoldDB" id="A0A9P9X172"/>
<keyword evidence="2" id="KW-1185">Reference proteome</keyword>